<dbReference type="Gene3D" id="3.20.20.190">
    <property type="entry name" value="Phosphatidylinositol (PI) phosphodiesterase"/>
    <property type="match status" value="1"/>
</dbReference>
<evidence type="ECO:0000256" key="1">
    <source>
        <dbReference type="ARBA" id="ARBA00007277"/>
    </source>
</evidence>
<dbReference type="Proteomes" id="UP000485058">
    <property type="component" value="Unassembled WGS sequence"/>
</dbReference>
<organism evidence="8 9">
    <name type="scientific">Haematococcus lacustris</name>
    <name type="common">Green alga</name>
    <name type="synonym">Haematococcus pluvialis</name>
    <dbReference type="NCBI Taxonomy" id="44745"/>
    <lineage>
        <taxon>Eukaryota</taxon>
        <taxon>Viridiplantae</taxon>
        <taxon>Chlorophyta</taxon>
        <taxon>core chlorophytes</taxon>
        <taxon>Chlorophyceae</taxon>
        <taxon>CS clade</taxon>
        <taxon>Chlamydomonadales</taxon>
        <taxon>Haematococcaceae</taxon>
        <taxon>Haematococcus</taxon>
    </lineage>
</organism>
<evidence type="ECO:0000256" key="6">
    <source>
        <dbReference type="ARBA" id="ARBA00047512"/>
    </source>
</evidence>
<accession>A0A699YFU8</accession>
<dbReference type="InterPro" id="IPR017946">
    <property type="entry name" value="PLC-like_Pdiesterase_TIM-brl"/>
</dbReference>
<dbReference type="GO" id="GO:0006071">
    <property type="term" value="P:glycerol metabolic process"/>
    <property type="evidence" value="ECO:0007669"/>
    <property type="project" value="UniProtKB-KW"/>
</dbReference>
<comment type="similarity">
    <text evidence="1">Belongs to the glycerophosphoryl diester phosphodiesterase family.</text>
</comment>
<dbReference type="AlphaFoldDB" id="A0A699YFU8"/>
<dbReference type="GO" id="GO:0006629">
    <property type="term" value="P:lipid metabolic process"/>
    <property type="evidence" value="ECO:0007669"/>
    <property type="project" value="InterPro"/>
</dbReference>
<dbReference type="PANTHER" id="PTHR43620:SF7">
    <property type="entry name" value="GLYCEROPHOSPHODIESTER PHOSPHODIESTERASE GDPD5-RELATED"/>
    <property type="match status" value="1"/>
</dbReference>
<evidence type="ECO:0000259" key="7">
    <source>
        <dbReference type="PROSITE" id="PS51704"/>
    </source>
</evidence>
<evidence type="ECO:0000256" key="3">
    <source>
        <dbReference type="ARBA" id="ARBA00022729"/>
    </source>
</evidence>
<keyword evidence="3" id="KW-0732">Signal</keyword>
<sequence length="144" mass="16277">MSIARRLHLMLSWSQAQKAPWSERTRPYVIGHRGACAYFPDHSAASYLMAIEQGADFIEIATYMVDGENVTDIFSVDLTLAEVRSLRAKQPLPALRPTMYDGHFQVVTLEEYLQIALNSPRTVGIYPENKHPTFHNRRPVSGSS</sequence>
<keyword evidence="5" id="KW-0378">Hydrolase</keyword>
<evidence type="ECO:0000256" key="5">
    <source>
        <dbReference type="ARBA" id="ARBA00022801"/>
    </source>
</evidence>
<evidence type="ECO:0000313" key="9">
    <source>
        <dbReference type="Proteomes" id="UP000485058"/>
    </source>
</evidence>
<comment type="caution">
    <text evidence="8">The sequence shown here is derived from an EMBL/GenBank/DDBJ whole genome shotgun (WGS) entry which is preliminary data.</text>
</comment>
<evidence type="ECO:0000313" key="8">
    <source>
        <dbReference type="EMBL" id="GFH08933.1"/>
    </source>
</evidence>
<comment type="catalytic activity">
    <reaction evidence="6">
        <text>a sn-glycero-3-phosphodiester + H2O = an alcohol + sn-glycerol 3-phosphate + H(+)</text>
        <dbReference type="Rhea" id="RHEA:12969"/>
        <dbReference type="ChEBI" id="CHEBI:15377"/>
        <dbReference type="ChEBI" id="CHEBI:15378"/>
        <dbReference type="ChEBI" id="CHEBI:30879"/>
        <dbReference type="ChEBI" id="CHEBI:57597"/>
        <dbReference type="ChEBI" id="CHEBI:83408"/>
        <dbReference type="EC" id="3.1.4.46"/>
    </reaction>
</comment>
<dbReference type="EC" id="3.1.4.46" evidence="2"/>
<name>A0A699YFU8_HAELA</name>
<dbReference type="PANTHER" id="PTHR43620">
    <property type="entry name" value="GLYCEROPHOSPHORYL DIESTER PHOSPHODIESTERASE"/>
    <property type="match status" value="1"/>
</dbReference>
<dbReference type="SUPFAM" id="SSF51695">
    <property type="entry name" value="PLC-like phosphodiesterases"/>
    <property type="match status" value="1"/>
</dbReference>
<dbReference type="InterPro" id="IPR030395">
    <property type="entry name" value="GP_PDE_dom"/>
</dbReference>
<evidence type="ECO:0000256" key="4">
    <source>
        <dbReference type="ARBA" id="ARBA00022798"/>
    </source>
</evidence>
<reference evidence="8 9" key="1">
    <citation type="submission" date="2020-02" db="EMBL/GenBank/DDBJ databases">
        <title>Draft genome sequence of Haematococcus lacustris strain NIES-144.</title>
        <authorList>
            <person name="Morimoto D."/>
            <person name="Nakagawa S."/>
            <person name="Yoshida T."/>
            <person name="Sawayama S."/>
        </authorList>
    </citation>
    <scope>NUCLEOTIDE SEQUENCE [LARGE SCALE GENOMIC DNA]</scope>
    <source>
        <strain evidence="8 9">NIES-144</strain>
    </source>
</reference>
<keyword evidence="9" id="KW-1185">Reference proteome</keyword>
<evidence type="ECO:0000256" key="2">
    <source>
        <dbReference type="ARBA" id="ARBA00012247"/>
    </source>
</evidence>
<feature type="non-terminal residue" evidence="8">
    <location>
        <position position="144"/>
    </location>
</feature>
<protein>
    <recommendedName>
        <fullName evidence="2">glycerophosphodiester phosphodiesterase</fullName>
        <ecNumber evidence="2">3.1.4.46</ecNumber>
    </recommendedName>
</protein>
<dbReference type="EMBL" id="BLLF01000195">
    <property type="protein sequence ID" value="GFH08933.1"/>
    <property type="molecule type" value="Genomic_DNA"/>
</dbReference>
<feature type="domain" description="GP-PDE" evidence="7">
    <location>
        <begin position="27"/>
        <end position="144"/>
    </location>
</feature>
<dbReference type="GO" id="GO:0008889">
    <property type="term" value="F:glycerophosphodiester phosphodiesterase activity"/>
    <property type="evidence" value="ECO:0007669"/>
    <property type="project" value="UniProtKB-EC"/>
</dbReference>
<dbReference type="Pfam" id="PF03009">
    <property type="entry name" value="GDPD"/>
    <property type="match status" value="1"/>
</dbReference>
<keyword evidence="4" id="KW-0319">Glycerol metabolism</keyword>
<gene>
    <name evidence="8" type="ORF">HaLaN_03979</name>
</gene>
<proteinExistence type="inferred from homology"/>
<dbReference type="PROSITE" id="PS51704">
    <property type="entry name" value="GP_PDE"/>
    <property type="match status" value="1"/>
</dbReference>